<dbReference type="PANTHER" id="PTHR44227:SF3">
    <property type="entry name" value="PROTEIN O-MANNOSYL-TRANSFERASE TMTC4"/>
    <property type="match status" value="1"/>
</dbReference>
<dbReference type="Gene3D" id="3.30.1330.60">
    <property type="entry name" value="OmpA-like domain"/>
    <property type="match status" value="1"/>
</dbReference>
<dbReference type="InterPro" id="IPR011990">
    <property type="entry name" value="TPR-like_helical_dom_sf"/>
</dbReference>
<evidence type="ECO:0000256" key="3">
    <source>
        <dbReference type="PROSITE-ProRule" id="PRU00339"/>
    </source>
</evidence>
<keyword evidence="4" id="KW-0472">Membrane</keyword>
<keyword evidence="1" id="KW-0677">Repeat</keyword>
<proteinExistence type="predicted"/>
<dbReference type="PANTHER" id="PTHR44227">
    <property type="match status" value="1"/>
</dbReference>
<dbReference type="SUPFAM" id="SSF48452">
    <property type="entry name" value="TPR-like"/>
    <property type="match status" value="1"/>
</dbReference>
<dbReference type="GO" id="GO:0035269">
    <property type="term" value="P:protein O-linked glycosylation via mannose"/>
    <property type="evidence" value="ECO:0007669"/>
    <property type="project" value="TreeGrafter"/>
</dbReference>
<dbReference type="SUPFAM" id="SSF103088">
    <property type="entry name" value="OmpA-like"/>
    <property type="match status" value="1"/>
</dbReference>
<dbReference type="InterPro" id="IPR052346">
    <property type="entry name" value="O-mannosyl-transferase_TMTC"/>
</dbReference>
<gene>
    <name evidence="5" type="ORF">SAMN05660830_00745</name>
</gene>
<organism evidence="5 6">
    <name type="scientific">Halodesulfovibrio aestuarii</name>
    <dbReference type="NCBI Taxonomy" id="126333"/>
    <lineage>
        <taxon>Bacteria</taxon>
        <taxon>Pseudomonadati</taxon>
        <taxon>Thermodesulfobacteriota</taxon>
        <taxon>Desulfovibrionia</taxon>
        <taxon>Desulfovibrionales</taxon>
        <taxon>Desulfovibrionaceae</taxon>
        <taxon>Halodesulfovibrio</taxon>
    </lineage>
</organism>
<dbReference type="AlphaFoldDB" id="A0A8G2C7W0"/>
<dbReference type="InterPro" id="IPR036737">
    <property type="entry name" value="OmpA-like_sf"/>
</dbReference>
<dbReference type="GO" id="GO:0000030">
    <property type="term" value="F:mannosyltransferase activity"/>
    <property type="evidence" value="ECO:0007669"/>
    <property type="project" value="TreeGrafter"/>
</dbReference>
<evidence type="ECO:0000256" key="2">
    <source>
        <dbReference type="ARBA" id="ARBA00022803"/>
    </source>
</evidence>
<dbReference type="PROSITE" id="PS50005">
    <property type="entry name" value="TPR"/>
    <property type="match status" value="3"/>
</dbReference>
<feature type="repeat" description="TPR" evidence="3">
    <location>
        <begin position="89"/>
        <end position="122"/>
    </location>
</feature>
<keyword evidence="4" id="KW-1133">Transmembrane helix</keyword>
<protein>
    <submittedName>
        <fullName evidence="5">TPR repeat-containing protein</fullName>
    </submittedName>
</protein>
<evidence type="ECO:0000256" key="4">
    <source>
        <dbReference type="SAM" id="Phobius"/>
    </source>
</evidence>
<reference evidence="5 6" key="1">
    <citation type="submission" date="2016-11" db="EMBL/GenBank/DDBJ databases">
        <authorList>
            <person name="Varghese N."/>
            <person name="Submissions S."/>
        </authorList>
    </citation>
    <scope>NUCLEOTIDE SEQUENCE [LARGE SCALE GENOMIC DNA]</scope>
    <source>
        <strain evidence="5 6">DSM 17919</strain>
    </source>
</reference>
<dbReference type="Gene3D" id="1.25.40.10">
    <property type="entry name" value="Tetratricopeptide repeat domain"/>
    <property type="match status" value="2"/>
</dbReference>
<dbReference type="Proteomes" id="UP000184001">
    <property type="component" value="Unassembled WGS sequence"/>
</dbReference>
<evidence type="ECO:0000256" key="1">
    <source>
        <dbReference type="ARBA" id="ARBA00022737"/>
    </source>
</evidence>
<dbReference type="EMBL" id="FQZR01000002">
    <property type="protein sequence ID" value="SHI71350.1"/>
    <property type="molecule type" value="Genomic_DNA"/>
</dbReference>
<dbReference type="SMART" id="SM00028">
    <property type="entry name" value="TPR"/>
    <property type="match status" value="4"/>
</dbReference>
<dbReference type="GO" id="GO:0030968">
    <property type="term" value="P:endoplasmic reticulum unfolded protein response"/>
    <property type="evidence" value="ECO:0007669"/>
    <property type="project" value="TreeGrafter"/>
</dbReference>
<name>A0A8G2C7W0_9BACT</name>
<dbReference type="InterPro" id="IPR019734">
    <property type="entry name" value="TPR_rpt"/>
</dbReference>
<feature type="repeat" description="TPR" evidence="3">
    <location>
        <begin position="55"/>
        <end position="88"/>
    </location>
</feature>
<comment type="caution">
    <text evidence="5">The sequence shown here is derived from an EMBL/GenBank/DDBJ whole genome shotgun (WGS) entry which is preliminary data.</text>
</comment>
<feature type="transmembrane region" description="Helical" evidence="4">
    <location>
        <begin position="6"/>
        <end position="26"/>
    </location>
</feature>
<sequence length="322" mass="36872">MSISNIVSRVALIGIFVVMVAGCTGVKGQYYLGMEKYSQGQKDFEQAVAENPDDAMSHYFLGRMLLAQDKPEAALKHLKKAVALEPNDDDYQFWLGINYWSVMDYKNERKAYLRALQLNPDSTYAHLYLGHNYLDKREWQKAYDQYQIVLRKDEYDPEALFNTASALHGMKRYKREHKALLRYLKYYPDGHLALNAVASLNKLGDYSWRNFYIGKRKVSFETVKFEKETAEIKTETTASLKLLGAMLKNAPNLSVNVVVYVKGNKSLAKSRAVAIKNYITGYVPDVERNQLPISWFGQSEIVGSSNKTQKLPESVRFITKVN</sequence>
<evidence type="ECO:0000313" key="6">
    <source>
        <dbReference type="Proteomes" id="UP000184001"/>
    </source>
</evidence>
<accession>A0A8G2C7W0</accession>
<evidence type="ECO:0000313" key="5">
    <source>
        <dbReference type="EMBL" id="SHI71350.1"/>
    </source>
</evidence>
<dbReference type="Pfam" id="PF13432">
    <property type="entry name" value="TPR_16"/>
    <property type="match status" value="2"/>
</dbReference>
<feature type="repeat" description="TPR" evidence="3">
    <location>
        <begin position="123"/>
        <end position="156"/>
    </location>
</feature>
<keyword evidence="4" id="KW-0812">Transmembrane</keyword>
<keyword evidence="2 3" id="KW-0802">TPR repeat</keyword>